<keyword evidence="1" id="KW-1133">Transmembrane helix</keyword>
<feature type="transmembrane region" description="Helical" evidence="1">
    <location>
        <begin position="241"/>
        <end position="265"/>
    </location>
</feature>
<evidence type="ECO:0000256" key="2">
    <source>
        <dbReference type="SAM" id="SignalP"/>
    </source>
</evidence>
<reference evidence="3" key="2">
    <citation type="journal article" date="2022" name="Hortic Res">
        <title>The genome of Dioscorea zingiberensis sheds light on the biosynthesis, origin and evolution of the medicinally important diosgenin saponins.</title>
        <authorList>
            <person name="Li Y."/>
            <person name="Tan C."/>
            <person name="Li Z."/>
            <person name="Guo J."/>
            <person name="Li S."/>
            <person name="Chen X."/>
            <person name="Wang C."/>
            <person name="Dai X."/>
            <person name="Yang H."/>
            <person name="Song W."/>
            <person name="Hou L."/>
            <person name="Xu J."/>
            <person name="Tong Z."/>
            <person name="Xu A."/>
            <person name="Yuan X."/>
            <person name="Wang W."/>
            <person name="Yang Q."/>
            <person name="Chen L."/>
            <person name="Sun Z."/>
            <person name="Wang K."/>
            <person name="Pan B."/>
            <person name="Chen J."/>
            <person name="Bao Y."/>
            <person name="Liu F."/>
            <person name="Qi X."/>
            <person name="Gang D.R."/>
            <person name="Wen J."/>
            <person name="Li J."/>
        </authorList>
    </citation>
    <scope>NUCLEOTIDE SEQUENCE</scope>
    <source>
        <strain evidence="3">Dzin_1.0</strain>
    </source>
</reference>
<accession>A0A9D5CMD9</accession>
<dbReference type="EMBL" id="JAGGNH010000004">
    <property type="protein sequence ID" value="KAJ0975459.1"/>
    <property type="molecule type" value="Genomic_DNA"/>
</dbReference>
<dbReference type="PANTHER" id="PTHR33512:SF14">
    <property type="entry name" value="EXPRESSED PROTEIN"/>
    <property type="match status" value="1"/>
</dbReference>
<feature type="chain" id="PRO_5038471094" description="Transmembrane protein" evidence="2">
    <location>
        <begin position="20"/>
        <end position="315"/>
    </location>
</feature>
<protein>
    <recommendedName>
        <fullName evidence="5">Transmembrane protein</fullName>
    </recommendedName>
</protein>
<dbReference type="PANTHER" id="PTHR33512">
    <property type="entry name" value="PROTEIN, PUTATIVE (DUF1191)-RELATED"/>
    <property type="match status" value="1"/>
</dbReference>
<organism evidence="3 4">
    <name type="scientific">Dioscorea zingiberensis</name>
    <dbReference type="NCBI Taxonomy" id="325984"/>
    <lineage>
        <taxon>Eukaryota</taxon>
        <taxon>Viridiplantae</taxon>
        <taxon>Streptophyta</taxon>
        <taxon>Embryophyta</taxon>
        <taxon>Tracheophyta</taxon>
        <taxon>Spermatophyta</taxon>
        <taxon>Magnoliopsida</taxon>
        <taxon>Liliopsida</taxon>
        <taxon>Dioscoreales</taxon>
        <taxon>Dioscoreaceae</taxon>
        <taxon>Dioscorea</taxon>
    </lineage>
</organism>
<evidence type="ECO:0000313" key="3">
    <source>
        <dbReference type="EMBL" id="KAJ0975459.1"/>
    </source>
</evidence>
<comment type="caution">
    <text evidence="3">The sequence shown here is derived from an EMBL/GenBank/DDBJ whole genome shotgun (WGS) entry which is preliminary data.</text>
</comment>
<dbReference type="Pfam" id="PF06697">
    <property type="entry name" value="DUF1191"/>
    <property type="match status" value="1"/>
</dbReference>
<evidence type="ECO:0000313" key="4">
    <source>
        <dbReference type="Proteomes" id="UP001085076"/>
    </source>
</evidence>
<sequence>MKSLHSFLIFISLVGILSAYTYKARSLGSSTSPAQQLDLTLQGYGFSAFVRPHTGVVYDATVPLNLTGIKVSVVRLRSGSLWSRGVKGFKEFGIPVGVLVHPYVERLALVYQNLGNWSSVYYPLPGFTYLAPVVGLLAYDAANLSANNFQEIDFVASKSPISINFTNVVPVPTELTPQCVWFNLDGLPEFRELVTENVCSTYQQGHFSIVVNSTRLAPPAPIGAPTLGPSPSHHKKHNSKVWKIVAGVVGGFIGLLFATLLLVWLHRYKEKKEVAKMEQHAEIGETLQMTRIGNAQAPVASGMRTQPMLENEYVA</sequence>
<evidence type="ECO:0000256" key="1">
    <source>
        <dbReference type="SAM" id="Phobius"/>
    </source>
</evidence>
<gene>
    <name evidence="3" type="ORF">J5N97_017424</name>
</gene>
<proteinExistence type="predicted"/>
<dbReference type="OrthoDB" id="1925347at2759"/>
<dbReference type="InterPro" id="IPR010605">
    <property type="entry name" value="DUF1191"/>
</dbReference>
<keyword evidence="1" id="KW-0812">Transmembrane</keyword>
<reference evidence="3" key="1">
    <citation type="submission" date="2021-03" db="EMBL/GenBank/DDBJ databases">
        <authorList>
            <person name="Li Z."/>
            <person name="Yang C."/>
        </authorList>
    </citation>
    <scope>NUCLEOTIDE SEQUENCE</scope>
    <source>
        <strain evidence="3">Dzin_1.0</strain>
        <tissue evidence="3">Leaf</tissue>
    </source>
</reference>
<feature type="signal peptide" evidence="2">
    <location>
        <begin position="1"/>
        <end position="19"/>
    </location>
</feature>
<dbReference type="Proteomes" id="UP001085076">
    <property type="component" value="Miscellaneous, Linkage group lg04"/>
</dbReference>
<name>A0A9D5CMD9_9LILI</name>
<evidence type="ECO:0008006" key="5">
    <source>
        <dbReference type="Google" id="ProtNLM"/>
    </source>
</evidence>
<keyword evidence="1" id="KW-0472">Membrane</keyword>
<dbReference type="AlphaFoldDB" id="A0A9D5CMD9"/>
<keyword evidence="4" id="KW-1185">Reference proteome</keyword>
<dbReference type="GO" id="GO:0016020">
    <property type="term" value="C:membrane"/>
    <property type="evidence" value="ECO:0007669"/>
    <property type="project" value="TreeGrafter"/>
</dbReference>
<keyword evidence="2" id="KW-0732">Signal</keyword>